<protein>
    <recommendedName>
        <fullName evidence="3">EGF-like domain-containing protein</fullName>
    </recommendedName>
</protein>
<feature type="non-terminal residue" evidence="1">
    <location>
        <position position="92"/>
    </location>
</feature>
<evidence type="ECO:0000313" key="2">
    <source>
        <dbReference type="Proteomes" id="UP001497497"/>
    </source>
</evidence>
<feature type="non-terminal residue" evidence="1">
    <location>
        <position position="1"/>
    </location>
</feature>
<dbReference type="AlphaFoldDB" id="A0AAV2IEH7"/>
<proteinExistence type="predicted"/>
<sequence length="92" mass="10273">WFGADCQYKCHCKNNVACGITNGDCPNGCDSGWFGPACQYALTPNNDLTQEVDKITDGDDTTCALLTGSSWSLDVTWSFEFYFTWLRIVVRN</sequence>
<dbReference type="Gene3D" id="2.170.300.10">
    <property type="entry name" value="Tie2 ligand-binding domain superfamily"/>
    <property type="match status" value="1"/>
</dbReference>
<comment type="caution">
    <text evidence="1">The sequence shown here is derived from an EMBL/GenBank/DDBJ whole genome shotgun (WGS) entry which is preliminary data.</text>
</comment>
<gene>
    <name evidence="1" type="ORF">GSLYS_00017727001</name>
</gene>
<name>A0AAV2IEH7_LYMST</name>
<evidence type="ECO:0000313" key="1">
    <source>
        <dbReference type="EMBL" id="CAL1544214.1"/>
    </source>
</evidence>
<dbReference type="Proteomes" id="UP001497497">
    <property type="component" value="Unassembled WGS sequence"/>
</dbReference>
<reference evidence="1 2" key="1">
    <citation type="submission" date="2024-04" db="EMBL/GenBank/DDBJ databases">
        <authorList>
            <consortium name="Genoscope - CEA"/>
            <person name="William W."/>
        </authorList>
    </citation>
    <scope>NUCLEOTIDE SEQUENCE [LARGE SCALE GENOMIC DNA]</scope>
</reference>
<evidence type="ECO:0008006" key="3">
    <source>
        <dbReference type="Google" id="ProtNLM"/>
    </source>
</evidence>
<accession>A0AAV2IEH7</accession>
<dbReference type="EMBL" id="CAXITT010000606">
    <property type="protein sequence ID" value="CAL1544214.1"/>
    <property type="molecule type" value="Genomic_DNA"/>
</dbReference>
<organism evidence="1 2">
    <name type="scientific">Lymnaea stagnalis</name>
    <name type="common">Great pond snail</name>
    <name type="synonym">Helix stagnalis</name>
    <dbReference type="NCBI Taxonomy" id="6523"/>
    <lineage>
        <taxon>Eukaryota</taxon>
        <taxon>Metazoa</taxon>
        <taxon>Spiralia</taxon>
        <taxon>Lophotrochozoa</taxon>
        <taxon>Mollusca</taxon>
        <taxon>Gastropoda</taxon>
        <taxon>Heterobranchia</taxon>
        <taxon>Euthyneura</taxon>
        <taxon>Panpulmonata</taxon>
        <taxon>Hygrophila</taxon>
        <taxon>Lymnaeoidea</taxon>
        <taxon>Lymnaeidae</taxon>
        <taxon>Lymnaea</taxon>
    </lineage>
</organism>
<keyword evidence="2" id="KW-1185">Reference proteome</keyword>